<keyword evidence="12" id="KW-1185">Reference proteome</keyword>
<proteinExistence type="inferred from homology"/>
<keyword evidence="3 8" id="KW-0479">Metal-binding</keyword>
<dbReference type="AlphaFoldDB" id="A0A2S7KU19"/>
<sequence>MTLIGCQEQSQDTIDETSGTNTDVNKERPKNIILLIGDGMGLSQVSAAQFYKEGTPSFERFPVVGLSKTSSSDQLITDSAAGATAFASGVKTYNGAVGMNRDSISVPTILEQMSEQGYHSGVIATSSITHATPAAFYAHVKRRGQAEDIASQMPASGVDFFAGGGLQYFNHRSDGADLIQELVDSGFAVDTTSIETQLTAEKQAYLLAADGMPRMLDGRGDFLPKATAKAIEQLNSGDKGFFLMVEGSQIDWGGHANETDYLVSELLDFDQVIDQVLDFAEKDGQTLVIVTADHETGGFTLSDLDGDYNQVNGTYSTGGHSATMVPVFAYGPGSESFGGTYPNNEIYFKMVRAIGLVVD</sequence>
<keyword evidence="6 8" id="KW-0460">Magnesium</keyword>
<dbReference type="SUPFAM" id="SSF53649">
    <property type="entry name" value="Alkaline phosphatase-like"/>
    <property type="match status" value="1"/>
</dbReference>
<protein>
    <submittedName>
        <fullName evidence="11">Alkaline phosphatase</fullName>
    </submittedName>
</protein>
<reference evidence="11 12" key="1">
    <citation type="submission" date="2016-11" db="EMBL/GenBank/DDBJ databases">
        <title>Trade-off between light-utilization and light-protection in marine flavobacteria.</title>
        <authorList>
            <person name="Kumagai Y."/>
        </authorList>
    </citation>
    <scope>NUCLEOTIDE SEQUENCE [LARGE SCALE GENOMIC DNA]</scope>
    <source>
        <strain evidence="11 12">NBRC 107741</strain>
    </source>
</reference>
<evidence type="ECO:0000256" key="6">
    <source>
        <dbReference type="ARBA" id="ARBA00022842"/>
    </source>
</evidence>
<dbReference type="Proteomes" id="UP000239800">
    <property type="component" value="Unassembled WGS sequence"/>
</dbReference>
<evidence type="ECO:0000256" key="9">
    <source>
        <dbReference type="RuleBase" id="RU003946"/>
    </source>
</evidence>
<feature type="binding site" evidence="8">
    <location>
        <position position="38"/>
    </location>
    <ligand>
        <name>Zn(2+)</name>
        <dbReference type="ChEBI" id="CHEBI:29105"/>
        <label>2</label>
    </ligand>
</feature>
<feature type="region of interest" description="Disordered" evidence="10">
    <location>
        <begin position="1"/>
        <end position="25"/>
    </location>
</feature>
<feature type="binding site" evidence="8">
    <location>
        <position position="38"/>
    </location>
    <ligand>
        <name>Mg(2+)</name>
        <dbReference type="ChEBI" id="CHEBI:18420"/>
    </ligand>
</feature>
<name>A0A2S7KU19_9FLAO</name>
<keyword evidence="5 8" id="KW-0862">Zinc</keyword>
<evidence type="ECO:0000256" key="2">
    <source>
        <dbReference type="ARBA" id="ARBA00022553"/>
    </source>
</evidence>
<dbReference type="InterPro" id="IPR018299">
    <property type="entry name" value="Alkaline_phosphatase_AS"/>
</dbReference>
<dbReference type="PRINTS" id="PR00113">
    <property type="entry name" value="ALKPHPHTASE"/>
</dbReference>
<dbReference type="PANTHER" id="PTHR11596:SF5">
    <property type="entry name" value="ALKALINE PHOSPHATASE"/>
    <property type="match status" value="1"/>
</dbReference>
<dbReference type="InterPro" id="IPR017850">
    <property type="entry name" value="Alkaline_phosphatase_core_sf"/>
</dbReference>
<feature type="binding site" evidence="8">
    <location>
        <position position="255"/>
    </location>
    <ligand>
        <name>Zn(2+)</name>
        <dbReference type="ChEBI" id="CHEBI:29105"/>
        <label>2</label>
    </ligand>
</feature>
<dbReference type="SMART" id="SM00098">
    <property type="entry name" value="alkPPc"/>
    <property type="match status" value="1"/>
</dbReference>
<feature type="binding site" evidence="8">
    <location>
        <position position="246"/>
    </location>
    <ligand>
        <name>Mg(2+)</name>
        <dbReference type="ChEBI" id="CHEBI:18420"/>
    </ligand>
</feature>
<feature type="binding site" evidence="8">
    <location>
        <position position="132"/>
    </location>
    <ligand>
        <name>Mg(2+)</name>
        <dbReference type="ChEBI" id="CHEBI:18420"/>
    </ligand>
</feature>
<feature type="active site" description="Phosphoserine intermediate" evidence="7">
    <location>
        <position position="79"/>
    </location>
</feature>
<keyword evidence="4" id="KW-0378">Hydrolase</keyword>
<feature type="compositionally biased region" description="Polar residues" evidence="10">
    <location>
        <begin position="7"/>
        <end position="23"/>
    </location>
</feature>
<feature type="binding site" evidence="8">
    <location>
        <position position="251"/>
    </location>
    <ligand>
        <name>Zn(2+)</name>
        <dbReference type="ChEBI" id="CHEBI:29105"/>
        <label>2</label>
    </ligand>
</feature>
<evidence type="ECO:0000256" key="3">
    <source>
        <dbReference type="ARBA" id="ARBA00022723"/>
    </source>
</evidence>
<feature type="binding site" evidence="8">
    <location>
        <position position="293"/>
    </location>
    <ligand>
        <name>Zn(2+)</name>
        <dbReference type="ChEBI" id="CHEBI:29105"/>
        <label>2</label>
    </ligand>
</feature>
<evidence type="ECO:0000313" key="11">
    <source>
        <dbReference type="EMBL" id="PQB06023.1"/>
    </source>
</evidence>
<dbReference type="Gene3D" id="3.40.720.10">
    <property type="entry name" value="Alkaline Phosphatase, subunit A"/>
    <property type="match status" value="1"/>
</dbReference>
<evidence type="ECO:0000256" key="1">
    <source>
        <dbReference type="ARBA" id="ARBA00005984"/>
    </source>
</evidence>
<evidence type="ECO:0000256" key="7">
    <source>
        <dbReference type="PIRSR" id="PIRSR601952-1"/>
    </source>
</evidence>
<feature type="binding site" evidence="8">
    <location>
        <position position="130"/>
    </location>
    <ligand>
        <name>Mg(2+)</name>
        <dbReference type="ChEBI" id="CHEBI:18420"/>
    </ligand>
</feature>
<dbReference type="InterPro" id="IPR001952">
    <property type="entry name" value="Alkaline_phosphatase"/>
</dbReference>
<comment type="similarity">
    <text evidence="1 9">Belongs to the alkaline phosphatase family.</text>
</comment>
<dbReference type="Pfam" id="PF00245">
    <property type="entry name" value="Alk_phosphatase"/>
    <property type="match status" value="1"/>
</dbReference>
<comment type="cofactor">
    <cofactor evidence="8">
        <name>Zn(2+)</name>
        <dbReference type="ChEBI" id="CHEBI:29105"/>
    </cofactor>
    <text evidence="8">Binds 2 Zn(2+) ions.</text>
</comment>
<dbReference type="PROSITE" id="PS00123">
    <property type="entry name" value="ALKALINE_PHOSPHATASE"/>
    <property type="match status" value="1"/>
</dbReference>
<comment type="caution">
    <text evidence="11">The sequence shown here is derived from an EMBL/GenBank/DDBJ whole genome shotgun (WGS) entry which is preliminary data.</text>
</comment>
<dbReference type="GO" id="GO:0046872">
    <property type="term" value="F:metal ion binding"/>
    <property type="evidence" value="ECO:0007669"/>
    <property type="project" value="UniProtKB-KW"/>
</dbReference>
<organism evidence="11 12">
    <name type="scientific">Aureitalea marina</name>
    <dbReference type="NCBI Taxonomy" id="930804"/>
    <lineage>
        <taxon>Bacteria</taxon>
        <taxon>Pseudomonadati</taxon>
        <taxon>Bacteroidota</taxon>
        <taxon>Flavobacteriia</taxon>
        <taxon>Flavobacteriales</taxon>
        <taxon>Flavobacteriaceae</taxon>
        <taxon>Aureitalea</taxon>
    </lineage>
</organism>
<evidence type="ECO:0000313" key="12">
    <source>
        <dbReference type="Proteomes" id="UP000239800"/>
    </source>
</evidence>
<dbReference type="EMBL" id="MQUB01000001">
    <property type="protein sequence ID" value="PQB06023.1"/>
    <property type="molecule type" value="Genomic_DNA"/>
</dbReference>
<accession>A0A2S7KU19</accession>
<feature type="binding site" evidence="8">
    <location>
        <position position="294"/>
    </location>
    <ligand>
        <name>Zn(2+)</name>
        <dbReference type="ChEBI" id="CHEBI:29105"/>
        <label>2</label>
    </ligand>
</feature>
<dbReference type="GO" id="GO:0004035">
    <property type="term" value="F:alkaline phosphatase activity"/>
    <property type="evidence" value="ECO:0007669"/>
    <property type="project" value="TreeGrafter"/>
</dbReference>
<evidence type="ECO:0000256" key="5">
    <source>
        <dbReference type="ARBA" id="ARBA00022833"/>
    </source>
</evidence>
<evidence type="ECO:0000256" key="10">
    <source>
        <dbReference type="SAM" id="MobiDB-lite"/>
    </source>
</evidence>
<keyword evidence="2" id="KW-0597">Phosphoprotein</keyword>
<evidence type="ECO:0000256" key="8">
    <source>
        <dbReference type="PIRSR" id="PIRSR601952-2"/>
    </source>
</evidence>
<comment type="cofactor">
    <cofactor evidence="8">
        <name>Mg(2+)</name>
        <dbReference type="ChEBI" id="CHEBI:18420"/>
    </cofactor>
    <text evidence="8">Binds 1 Mg(2+) ion.</text>
</comment>
<dbReference type="CDD" id="cd16012">
    <property type="entry name" value="ALP"/>
    <property type="match status" value="1"/>
</dbReference>
<gene>
    <name evidence="11" type="ORF">BST85_08780</name>
</gene>
<evidence type="ECO:0000256" key="4">
    <source>
        <dbReference type="ARBA" id="ARBA00022801"/>
    </source>
</evidence>
<dbReference type="PANTHER" id="PTHR11596">
    <property type="entry name" value="ALKALINE PHOSPHATASE"/>
    <property type="match status" value="1"/>
</dbReference>